<proteinExistence type="predicted"/>
<keyword evidence="1" id="KW-0614">Plasmid</keyword>
<accession>A0A9P1NTD0</accession>
<dbReference type="AlphaFoldDB" id="A0A9P1NTD0"/>
<organism evidence="1">
    <name type="scientific">Escherichia coli</name>
    <dbReference type="NCBI Taxonomy" id="562"/>
    <lineage>
        <taxon>Bacteria</taxon>
        <taxon>Pseudomonadati</taxon>
        <taxon>Pseudomonadota</taxon>
        <taxon>Gammaproteobacteria</taxon>
        <taxon>Enterobacterales</taxon>
        <taxon>Enterobacteriaceae</taxon>
        <taxon>Escherichia</taxon>
    </lineage>
</organism>
<gene>
    <name evidence="1" type="ORF">HUS41_pII0107</name>
</gene>
<dbReference type="EMBL" id="HE603111">
    <property type="protein sequence ID" value="CCE21257.1"/>
    <property type="molecule type" value="Genomic_DNA"/>
</dbReference>
<reference evidence="1" key="1">
    <citation type="submission" date="2011-10" db="EMBL/GenBank/DDBJ databases">
        <authorList>
            <person name="Kuenne C."/>
        </authorList>
    </citation>
    <scope>NUCLEOTIDE SEQUENCE</scope>
    <source>
        <strain evidence="1">HUSEC41</strain>
        <plasmid evidence="1">pHUSEC41-2</plasmid>
    </source>
</reference>
<geneLocation type="plasmid" evidence="1">
    <name>pHUSEC41-2</name>
</geneLocation>
<evidence type="ECO:0000313" key="1">
    <source>
        <dbReference type="EMBL" id="CCE21257.1"/>
    </source>
</evidence>
<protein>
    <submittedName>
        <fullName evidence="1">Transposase, putative</fullName>
    </submittedName>
</protein>
<reference evidence="1" key="2">
    <citation type="journal article" date="2012" name="J. Bacteriol.">
        <title>Complete Sequences of Plasmids from the Hemolytic-Uremic Syndrome-Associated Escherichia coli Strain HUSEC41.</title>
        <authorList>
            <person name="Kunne C."/>
            <person name="Billion A."/>
            <person name="Mshana S.E."/>
            <person name="Schmiedel J."/>
            <person name="Domann E."/>
            <person name="Hossain H."/>
            <person name="Hain T."/>
            <person name="Imirzalioglu C."/>
            <person name="Chakraborty T."/>
        </authorList>
    </citation>
    <scope>NUCLEOTIDE SEQUENCE</scope>
    <source>
        <strain evidence="1">HUSEC41</strain>
    </source>
</reference>
<sequence length="48" mass="5603">MIRHSIKKHRVLPTDELVKSGVIPVALQKWVIPLKECHHGDEPLYYQV</sequence>
<name>A0A9P1NTD0_ECOLX</name>